<reference evidence="2" key="1">
    <citation type="submission" date="2023-08" db="EMBL/GenBank/DDBJ databases">
        <authorList>
            <person name="Audoor S."/>
            <person name="Bilcke G."/>
        </authorList>
    </citation>
    <scope>NUCLEOTIDE SEQUENCE</scope>
</reference>
<sequence length="388" mass="42932">MPSELSIALEQSVYNETVTTTPPYSEMTSAASAGPTKLECHPNDNPLPSEGESSTVEKEHHAPINTDHEHPVSFLPLAGLSDGIPGGDGGFFIEDNKDDVDDGNDQDAENGGLQQQDDASGETDLLSKSPSSTAASFPSRSILKAEVHEEIPIRTNQNRWKQLPAPDMEYVKMKRIESLNSIASRNSAPDLALLNAEPKSPESPKSPKPPSSSPAMRKSDSKVTFQHITVREYDQTIGDNPSVGYGAPISLDWHYQEDEPLHVDLYESNRGGRRNMEQMHINHNQRKAIFTRNYGFSESEVKAAQKATDKVKSQREFSRFVHMSMPSLIAVEEVRESAVRKFKRYRAKKKTAECNPREQAATTKGKKSTKGDVVEASMTRVQSAPRLQ</sequence>
<feature type="compositionally biased region" description="Acidic residues" evidence="1">
    <location>
        <begin position="96"/>
        <end position="108"/>
    </location>
</feature>
<dbReference type="AlphaFoldDB" id="A0AAD2FZH9"/>
<evidence type="ECO:0000313" key="2">
    <source>
        <dbReference type="EMBL" id="CAJ1956787.1"/>
    </source>
</evidence>
<feature type="region of interest" description="Disordered" evidence="1">
    <location>
        <begin position="15"/>
        <end position="140"/>
    </location>
</feature>
<protein>
    <submittedName>
        <fullName evidence="2">Uncharacterized protein</fullName>
    </submittedName>
</protein>
<comment type="caution">
    <text evidence="2">The sequence shown here is derived from an EMBL/GenBank/DDBJ whole genome shotgun (WGS) entry which is preliminary data.</text>
</comment>
<organism evidence="2 3">
    <name type="scientific">Cylindrotheca closterium</name>
    <dbReference type="NCBI Taxonomy" id="2856"/>
    <lineage>
        <taxon>Eukaryota</taxon>
        <taxon>Sar</taxon>
        <taxon>Stramenopiles</taxon>
        <taxon>Ochrophyta</taxon>
        <taxon>Bacillariophyta</taxon>
        <taxon>Bacillariophyceae</taxon>
        <taxon>Bacillariophycidae</taxon>
        <taxon>Bacillariales</taxon>
        <taxon>Bacillariaceae</taxon>
        <taxon>Cylindrotheca</taxon>
    </lineage>
</organism>
<feature type="region of interest" description="Disordered" evidence="1">
    <location>
        <begin position="194"/>
        <end position="221"/>
    </location>
</feature>
<feature type="compositionally biased region" description="Basic and acidic residues" evidence="1">
    <location>
        <begin position="55"/>
        <end position="71"/>
    </location>
</feature>
<name>A0AAD2FZH9_9STRA</name>
<gene>
    <name evidence="2" type="ORF">CYCCA115_LOCUS16397</name>
</gene>
<feature type="compositionally biased region" description="Polar residues" evidence="1">
    <location>
        <begin position="126"/>
        <end position="139"/>
    </location>
</feature>
<dbReference type="EMBL" id="CAKOGP040001925">
    <property type="protein sequence ID" value="CAJ1956787.1"/>
    <property type="molecule type" value="Genomic_DNA"/>
</dbReference>
<proteinExistence type="predicted"/>
<dbReference type="Proteomes" id="UP001295423">
    <property type="component" value="Unassembled WGS sequence"/>
</dbReference>
<feature type="compositionally biased region" description="Polar residues" evidence="1">
    <location>
        <begin position="15"/>
        <end position="31"/>
    </location>
</feature>
<feature type="region of interest" description="Disordered" evidence="1">
    <location>
        <begin position="346"/>
        <end position="388"/>
    </location>
</feature>
<evidence type="ECO:0000313" key="3">
    <source>
        <dbReference type="Proteomes" id="UP001295423"/>
    </source>
</evidence>
<evidence type="ECO:0000256" key="1">
    <source>
        <dbReference type="SAM" id="MobiDB-lite"/>
    </source>
</evidence>
<accession>A0AAD2FZH9</accession>
<keyword evidence="3" id="KW-1185">Reference proteome</keyword>